<name>A0AAW0GBW6_9APHY</name>
<feature type="region of interest" description="Disordered" evidence="1">
    <location>
        <begin position="175"/>
        <end position="196"/>
    </location>
</feature>
<feature type="transmembrane region" description="Helical" evidence="2">
    <location>
        <begin position="63"/>
        <end position="87"/>
    </location>
</feature>
<gene>
    <name evidence="3" type="ORF">QCA50_007508</name>
</gene>
<comment type="caution">
    <text evidence="3">The sequence shown here is derived from an EMBL/GenBank/DDBJ whole genome shotgun (WGS) entry which is preliminary data.</text>
</comment>
<dbReference type="Proteomes" id="UP001385951">
    <property type="component" value="Unassembled WGS sequence"/>
</dbReference>
<sequence length="236" mass="26224">MPPPETEGRNWPLNAVEASSRYTWDIAFRHLLKRGDSTTQASPSNDPAPQHDSNIPKIGGSSAGFIALVVALSSIVVLSCVGVFFLLRDHQQDPHERHERHARRVHSGKRETSIYDVPLGPPGMRARFKNWFGFGKKREGWVRANSGDDEWDASDLNPSYAPTFVKLSGAKKETQYTDNGSISTQYTSPPRPHVERSMTSDSIELSVPPLALDTTPISPPRDTYPNSFTFVSCFSQ</sequence>
<organism evidence="3 4">
    <name type="scientific">Cerrena zonata</name>
    <dbReference type="NCBI Taxonomy" id="2478898"/>
    <lineage>
        <taxon>Eukaryota</taxon>
        <taxon>Fungi</taxon>
        <taxon>Dikarya</taxon>
        <taxon>Basidiomycota</taxon>
        <taxon>Agaricomycotina</taxon>
        <taxon>Agaricomycetes</taxon>
        <taxon>Polyporales</taxon>
        <taxon>Cerrenaceae</taxon>
        <taxon>Cerrena</taxon>
    </lineage>
</organism>
<proteinExistence type="predicted"/>
<reference evidence="3 4" key="1">
    <citation type="submission" date="2022-09" db="EMBL/GenBank/DDBJ databases">
        <authorList>
            <person name="Palmer J.M."/>
        </authorList>
    </citation>
    <scope>NUCLEOTIDE SEQUENCE [LARGE SCALE GENOMIC DNA]</scope>
    <source>
        <strain evidence="3 4">DSM 7382</strain>
    </source>
</reference>
<keyword evidence="2" id="KW-1133">Transmembrane helix</keyword>
<feature type="region of interest" description="Disordered" evidence="1">
    <location>
        <begin position="36"/>
        <end position="56"/>
    </location>
</feature>
<dbReference type="AlphaFoldDB" id="A0AAW0GBW6"/>
<evidence type="ECO:0000256" key="2">
    <source>
        <dbReference type="SAM" id="Phobius"/>
    </source>
</evidence>
<evidence type="ECO:0008006" key="5">
    <source>
        <dbReference type="Google" id="ProtNLM"/>
    </source>
</evidence>
<feature type="region of interest" description="Disordered" evidence="1">
    <location>
        <begin position="92"/>
        <end position="118"/>
    </location>
</feature>
<keyword evidence="2" id="KW-0472">Membrane</keyword>
<evidence type="ECO:0000313" key="3">
    <source>
        <dbReference type="EMBL" id="KAK7688819.1"/>
    </source>
</evidence>
<protein>
    <recommendedName>
        <fullName evidence="5">Transmembrane protein</fullName>
    </recommendedName>
</protein>
<dbReference type="EMBL" id="JASBNA010000009">
    <property type="protein sequence ID" value="KAK7688819.1"/>
    <property type="molecule type" value="Genomic_DNA"/>
</dbReference>
<feature type="compositionally biased region" description="Polar residues" evidence="1">
    <location>
        <begin position="176"/>
        <end position="188"/>
    </location>
</feature>
<keyword evidence="4" id="KW-1185">Reference proteome</keyword>
<accession>A0AAW0GBW6</accession>
<evidence type="ECO:0000256" key="1">
    <source>
        <dbReference type="SAM" id="MobiDB-lite"/>
    </source>
</evidence>
<evidence type="ECO:0000313" key="4">
    <source>
        <dbReference type="Proteomes" id="UP001385951"/>
    </source>
</evidence>
<feature type="compositionally biased region" description="Polar residues" evidence="1">
    <location>
        <begin position="37"/>
        <end position="53"/>
    </location>
</feature>
<keyword evidence="2" id="KW-0812">Transmembrane</keyword>